<gene>
    <name evidence="1" type="ORF">APZ42_004705</name>
</gene>
<comment type="caution">
    <text evidence="1">The sequence shown here is derived from an EMBL/GenBank/DDBJ whole genome shotgun (WGS) entry which is preliminary data.</text>
</comment>
<dbReference type="EMBL" id="LRGB01013662">
    <property type="protein sequence ID" value="KZR99425.1"/>
    <property type="molecule type" value="Genomic_DNA"/>
</dbReference>
<accession>A0A164GW44</accession>
<keyword evidence="2" id="KW-1185">Reference proteome</keyword>
<proteinExistence type="predicted"/>
<dbReference type="Proteomes" id="UP000076858">
    <property type="component" value="Unassembled WGS sequence"/>
</dbReference>
<evidence type="ECO:0000313" key="2">
    <source>
        <dbReference type="Proteomes" id="UP000076858"/>
    </source>
</evidence>
<protein>
    <submittedName>
        <fullName evidence="1">Uncharacterized protein</fullName>
    </submittedName>
</protein>
<dbReference type="AlphaFoldDB" id="A0A164GW44"/>
<organism evidence="1 2">
    <name type="scientific">Daphnia magna</name>
    <dbReference type="NCBI Taxonomy" id="35525"/>
    <lineage>
        <taxon>Eukaryota</taxon>
        <taxon>Metazoa</taxon>
        <taxon>Ecdysozoa</taxon>
        <taxon>Arthropoda</taxon>
        <taxon>Crustacea</taxon>
        <taxon>Branchiopoda</taxon>
        <taxon>Diplostraca</taxon>
        <taxon>Cladocera</taxon>
        <taxon>Anomopoda</taxon>
        <taxon>Daphniidae</taxon>
        <taxon>Daphnia</taxon>
    </lineage>
</organism>
<sequence length="62" mass="7199">MVTSTAGSSVRYEVRRLDSYWFDSIERRGSMVNQNLQFISTSKLAEFEMLSESEIYFGFDSV</sequence>
<name>A0A164GW44_9CRUS</name>
<reference evidence="1 2" key="1">
    <citation type="submission" date="2016-03" db="EMBL/GenBank/DDBJ databases">
        <title>EvidentialGene: Evidence-directed Construction of Genes on Genomes.</title>
        <authorList>
            <person name="Gilbert D.G."/>
            <person name="Choi J.-H."/>
            <person name="Mockaitis K."/>
            <person name="Colbourne J."/>
            <person name="Pfrender M."/>
        </authorList>
    </citation>
    <scope>NUCLEOTIDE SEQUENCE [LARGE SCALE GENOMIC DNA]</scope>
    <source>
        <strain evidence="1 2">Xinb3</strain>
        <tissue evidence="1">Complete organism</tissue>
    </source>
</reference>
<evidence type="ECO:0000313" key="1">
    <source>
        <dbReference type="EMBL" id="KZR99425.1"/>
    </source>
</evidence>